<name>A0A179B7M2_9ACTO</name>
<keyword evidence="3" id="KW-1185">Reference proteome</keyword>
<dbReference type="SUPFAM" id="SSF53067">
    <property type="entry name" value="Actin-like ATPase domain"/>
    <property type="match status" value="1"/>
</dbReference>
<evidence type="ECO:0000313" key="2">
    <source>
        <dbReference type="EMBL" id="OAP87111.1"/>
    </source>
</evidence>
<evidence type="ECO:0000313" key="3">
    <source>
        <dbReference type="Proteomes" id="UP000078368"/>
    </source>
</evidence>
<dbReference type="AlphaFoldDB" id="A0A179B7M2"/>
<sequence>MTLAVDCGGGGIKTSLLDLNGFQAAPPQRTAVRYPFSPEDLLGIIESHASQVERFERITLGMPGMIRRGVVVYTPHYIRKAGPHTKLDPELETAWNGLDMESALHARFAVPALVLNDAEVAAAGVVSGEGAELVMTLGTGLGCAFVDGGRLAPHLEISHAQMRWGLTYDDVVGEAERIRLGDSAWSRRVLRAIDTLWPVFRWDRLYIGGGNSPRISAAARSRLGENVLFIPNAAGMNGGVRAWALAKPHT</sequence>
<dbReference type="InterPro" id="IPR000600">
    <property type="entry name" value="ROK"/>
</dbReference>
<comment type="similarity">
    <text evidence="1">Belongs to the ROK (NagC/XylR) family.</text>
</comment>
<dbReference type="Gene3D" id="3.30.420.40">
    <property type="match status" value="2"/>
</dbReference>
<protein>
    <recommendedName>
        <fullName evidence="4">ROK family protein</fullName>
    </recommendedName>
</protein>
<reference evidence="2 3" key="1">
    <citation type="submission" date="2016-04" db="EMBL/GenBank/DDBJ databases">
        <title>Peptidophaga gingivicola gen. nov., sp. nov., isolated from human subgingival plaque.</title>
        <authorList>
            <person name="Beall C.J."/>
            <person name="Mokrzan E.M."/>
            <person name="Griffen A.L."/>
            <person name="Leys E.J."/>
        </authorList>
    </citation>
    <scope>NUCLEOTIDE SEQUENCE [LARGE SCALE GENOMIC DNA]</scope>
    <source>
        <strain evidence="2 3">BA112</strain>
    </source>
</reference>
<gene>
    <name evidence="2" type="ORF">A4H34_05375</name>
</gene>
<dbReference type="Pfam" id="PF00480">
    <property type="entry name" value="ROK"/>
    <property type="match status" value="1"/>
</dbReference>
<accession>A0A179B7M2</accession>
<evidence type="ECO:0008006" key="4">
    <source>
        <dbReference type="Google" id="ProtNLM"/>
    </source>
</evidence>
<comment type="caution">
    <text evidence="2">The sequence shown here is derived from an EMBL/GenBank/DDBJ whole genome shotgun (WGS) entry which is preliminary data.</text>
</comment>
<organism evidence="2 3">
    <name type="scientific">Peptidiphaga gingivicola</name>
    <dbReference type="NCBI Taxonomy" id="2741497"/>
    <lineage>
        <taxon>Bacteria</taxon>
        <taxon>Bacillati</taxon>
        <taxon>Actinomycetota</taxon>
        <taxon>Actinomycetes</taxon>
        <taxon>Actinomycetales</taxon>
        <taxon>Actinomycetaceae</taxon>
        <taxon>Peptidiphaga</taxon>
    </lineage>
</organism>
<evidence type="ECO:0000256" key="1">
    <source>
        <dbReference type="ARBA" id="ARBA00006479"/>
    </source>
</evidence>
<dbReference type="InterPro" id="IPR043129">
    <property type="entry name" value="ATPase_NBD"/>
</dbReference>
<dbReference type="EMBL" id="LVZK01000001">
    <property type="protein sequence ID" value="OAP87111.1"/>
    <property type="molecule type" value="Genomic_DNA"/>
</dbReference>
<dbReference type="Proteomes" id="UP000078368">
    <property type="component" value="Unassembled WGS sequence"/>
</dbReference>
<proteinExistence type="inferred from homology"/>
<dbReference type="STRING" id="1823756.A4H34_05375"/>
<dbReference type="OrthoDB" id="849313at2"/>